<dbReference type="InterPro" id="IPR036864">
    <property type="entry name" value="Zn2-C6_fun-type_DNA-bd_sf"/>
</dbReference>
<feature type="compositionally biased region" description="Basic and acidic residues" evidence="7">
    <location>
        <begin position="424"/>
        <end position="436"/>
    </location>
</feature>
<keyword evidence="4" id="KW-0238">DNA-binding</keyword>
<dbReference type="SUPFAM" id="SSF57701">
    <property type="entry name" value="Zn2/Cys6 DNA-binding domain"/>
    <property type="match status" value="1"/>
</dbReference>
<dbReference type="GO" id="GO:0003677">
    <property type="term" value="F:DNA binding"/>
    <property type="evidence" value="ECO:0007669"/>
    <property type="project" value="UniProtKB-KW"/>
</dbReference>
<feature type="region of interest" description="Disordered" evidence="7">
    <location>
        <begin position="364"/>
        <end position="405"/>
    </location>
</feature>
<dbReference type="STRING" id="1230905.A0A1G4KK80"/>
<keyword evidence="5" id="KW-0804">Transcription</keyword>
<keyword evidence="6" id="KW-0539">Nucleus</keyword>
<accession>A0A1G4KK80</accession>
<feature type="compositionally biased region" description="Basic and acidic residues" evidence="7">
    <location>
        <begin position="86"/>
        <end position="111"/>
    </location>
</feature>
<keyword evidence="10" id="KW-1185">Reference proteome</keyword>
<dbReference type="PANTHER" id="PTHR36206">
    <property type="entry name" value="ASPERCRYPTIN BIOSYNTHESIS CLUSTER-SPECIFIC TRANSCRIPTION REGULATOR ATNN-RELATED"/>
    <property type="match status" value="1"/>
</dbReference>
<feature type="compositionally biased region" description="Polar residues" evidence="7">
    <location>
        <begin position="304"/>
        <end position="313"/>
    </location>
</feature>
<feature type="compositionally biased region" description="Acidic residues" evidence="7">
    <location>
        <begin position="328"/>
        <end position="346"/>
    </location>
</feature>
<evidence type="ECO:0000256" key="4">
    <source>
        <dbReference type="ARBA" id="ARBA00023125"/>
    </source>
</evidence>
<evidence type="ECO:0000256" key="2">
    <source>
        <dbReference type="ARBA" id="ARBA00022833"/>
    </source>
</evidence>
<dbReference type="PROSITE" id="PS50048">
    <property type="entry name" value="ZN2_CY6_FUNGAL_2"/>
    <property type="match status" value="1"/>
</dbReference>
<keyword evidence="1" id="KW-0479">Metal-binding</keyword>
<protein>
    <submittedName>
        <fullName evidence="9">LAMI_0H19130g1_1</fullName>
    </submittedName>
</protein>
<feature type="region of interest" description="Disordered" evidence="7">
    <location>
        <begin position="304"/>
        <end position="350"/>
    </location>
</feature>
<dbReference type="PROSITE" id="PS00463">
    <property type="entry name" value="ZN2_CY6_FUNGAL_1"/>
    <property type="match status" value="1"/>
</dbReference>
<feature type="region of interest" description="Disordered" evidence="7">
    <location>
        <begin position="1"/>
        <end position="236"/>
    </location>
</feature>
<dbReference type="OrthoDB" id="3251668at2759"/>
<evidence type="ECO:0000256" key="5">
    <source>
        <dbReference type="ARBA" id="ARBA00023163"/>
    </source>
</evidence>
<dbReference type="CDD" id="cd00067">
    <property type="entry name" value="GAL4"/>
    <property type="match status" value="1"/>
</dbReference>
<dbReference type="AlphaFoldDB" id="A0A1G4KK80"/>
<reference evidence="10" key="1">
    <citation type="submission" date="2016-03" db="EMBL/GenBank/DDBJ databases">
        <authorList>
            <person name="Devillers H."/>
        </authorList>
    </citation>
    <scope>NUCLEOTIDE SEQUENCE [LARGE SCALE GENOMIC DNA]</scope>
</reference>
<feature type="compositionally biased region" description="Basic residues" evidence="7">
    <location>
        <begin position="504"/>
        <end position="518"/>
    </location>
</feature>
<evidence type="ECO:0000256" key="7">
    <source>
        <dbReference type="SAM" id="MobiDB-lite"/>
    </source>
</evidence>
<feature type="region of interest" description="Disordered" evidence="7">
    <location>
        <begin position="424"/>
        <end position="449"/>
    </location>
</feature>
<name>A0A1G4KK80_9SACH</name>
<dbReference type="Pfam" id="PF00172">
    <property type="entry name" value="Zn_clus"/>
    <property type="match status" value="1"/>
</dbReference>
<evidence type="ECO:0000259" key="8">
    <source>
        <dbReference type="PROSITE" id="PS50048"/>
    </source>
</evidence>
<evidence type="ECO:0000256" key="3">
    <source>
        <dbReference type="ARBA" id="ARBA00023015"/>
    </source>
</evidence>
<feature type="compositionally biased region" description="Basic and acidic residues" evidence="7">
    <location>
        <begin position="49"/>
        <end position="60"/>
    </location>
</feature>
<dbReference type="PANTHER" id="PTHR36206:SF12">
    <property type="entry name" value="ASPERCRYPTIN BIOSYNTHESIS CLUSTER-SPECIFIC TRANSCRIPTION REGULATOR ATNN-RELATED"/>
    <property type="match status" value="1"/>
</dbReference>
<evidence type="ECO:0000256" key="6">
    <source>
        <dbReference type="ARBA" id="ARBA00023242"/>
    </source>
</evidence>
<sequence>MGDNAEITASPKETGQEDGLEPHISDQPPTAANATEEPVSAPTEPQDDEQTRQETQEAEYHAMVLPKPTSAPNNTPEPPTGVKTVEGAKRNGDGEVDDAGGKEIVPDEKPSLPHISALLSLPSHQDEAGGNSPSSILSRRNVFTTSSSRESKEVVSPGRFHFNSNRSATDPHAPQENNNKINISSLLNSRGGDDVYTLHTQDDTTEGDEGGSSPALGRAGVLQEEEQIPDPPKYINSKLDEMRSRLLLGPRSRNSVSPRDDDLGAAAIITKMRSSPFAQNSPGELPSISYGLNALPPLIPSAVSSRPGSASFRSHTRPVVRINQREYEPDESDEQAVIEDDTEDEYLPDHQKRDWDKITWNKSGMKKRVTRRQSAPTHDFKRRRSSQVDKNRTSRHSSNSSTSTVTSLLSAAALLGKVPAVKTTEKLLPEEESPKDKPKRKNTSGSRSRSGCWICRLRKKKCSEEKPHCHNCLRLNLKCYYDIVKPDFISNPAKKNEKLEEIKKKTKEAKRLAMRRKP</sequence>
<dbReference type="Proteomes" id="UP000191024">
    <property type="component" value="Chromosome H"/>
</dbReference>
<dbReference type="EMBL" id="LT598468">
    <property type="protein sequence ID" value="SCV04788.1"/>
    <property type="molecule type" value="Genomic_DNA"/>
</dbReference>
<feature type="compositionally biased region" description="Polar residues" evidence="7">
    <location>
        <begin position="131"/>
        <end position="148"/>
    </location>
</feature>
<feature type="domain" description="Zn(2)-C6 fungal-type" evidence="8">
    <location>
        <begin position="451"/>
        <end position="481"/>
    </location>
</feature>
<feature type="compositionally biased region" description="Low complexity" evidence="7">
    <location>
        <begin position="396"/>
        <end position="405"/>
    </location>
</feature>
<evidence type="ECO:0000313" key="9">
    <source>
        <dbReference type="EMBL" id="SCV04788.1"/>
    </source>
</evidence>
<feature type="region of interest" description="Disordered" evidence="7">
    <location>
        <begin position="499"/>
        <end position="518"/>
    </location>
</feature>
<dbReference type="GO" id="GO:0008270">
    <property type="term" value="F:zinc ion binding"/>
    <property type="evidence" value="ECO:0007669"/>
    <property type="project" value="InterPro"/>
</dbReference>
<dbReference type="Gene3D" id="4.10.240.10">
    <property type="entry name" value="Zn(2)-C6 fungal-type DNA-binding domain"/>
    <property type="match status" value="1"/>
</dbReference>
<gene>
    <name evidence="9" type="ORF">LAMI_0H19130G</name>
</gene>
<feature type="compositionally biased region" description="Low complexity" evidence="7">
    <location>
        <begin position="177"/>
        <end position="189"/>
    </location>
</feature>
<evidence type="ECO:0000256" key="1">
    <source>
        <dbReference type="ARBA" id="ARBA00022723"/>
    </source>
</evidence>
<keyword evidence="2" id="KW-0862">Zinc</keyword>
<proteinExistence type="predicted"/>
<dbReference type="InterPro" id="IPR052360">
    <property type="entry name" value="Transcr_Regulatory_Proteins"/>
</dbReference>
<dbReference type="GO" id="GO:0000981">
    <property type="term" value="F:DNA-binding transcription factor activity, RNA polymerase II-specific"/>
    <property type="evidence" value="ECO:0007669"/>
    <property type="project" value="InterPro"/>
</dbReference>
<dbReference type="InterPro" id="IPR001138">
    <property type="entry name" value="Zn2Cys6_DnaBD"/>
</dbReference>
<keyword evidence="3" id="KW-0805">Transcription regulation</keyword>
<organism evidence="9 10">
    <name type="scientific">Lachancea mirantina</name>
    <dbReference type="NCBI Taxonomy" id="1230905"/>
    <lineage>
        <taxon>Eukaryota</taxon>
        <taxon>Fungi</taxon>
        <taxon>Dikarya</taxon>
        <taxon>Ascomycota</taxon>
        <taxon>Saccharomycotina</taxon>
        <taxon>Saccharomycetes</taxon>
        <taxon>Saccharomycetales</taxon>
        <taxon>Saccharomycetaceae</taxon>
        <taxon>Lachancea</taxon>
    </lineage>
</organism>
<evidence type="ECO:0000313" key="10">
    <source>
        <dbReference type="Proteomes" id="UP000191024"/>
    </source>
</evidence>
<dbReference type="SMART" id="SM00066">
    <property type="entry name" value="GAL4"/>
    <property type="match status" value="1"/>
</dbReference>